<dbReference type="GO" id="GO:0003697">
    <property type="term" value="F:single-stranded DNA binding"/>
    <property type="evidence" value="ECO:0007669"/>
    <property type="project" value="TreeGrafter"/>
</dbReference>
<dbReference type="GO" id="GO:0030915">
    <property type="term" value="C:Smc5-Smc6 complex"/>
    <property type="evidence" value="ECO:0007669"/>
    <property type="project" value="TreeGrafter"/>
</dbReference>
<evidence type="ECO:0000256" key="5">
    <source>
        <dbReference type="ARBA" id="ARBA00022454"/>
    </source>
</evidence>
<evidence type="ECO:0000259" key="11">
    <source>
        <dbReference type="Pfam" id="PF02463"/>
    </source>
</evidence>
<comment type="similarity">
    <text evidence="3">Belongs to the SMC family. SMC5 subfamily.</text>
</comment>
<evidence type="ECO:0000256" key="6">
    <source>
        <dbReference type="ARBA" id="ARBA00022741"/>
    </source>
</evidence>
<keyword evidence="8 10" id="KW-0175">Coiled coil</keyword>
<reference evidence="12" key="1">
    <citation type="submission" date="2025-08" db="UniProtKB">
        <authorList>
            <consortium name="Ensembl"/>
        </authorList>
    </citation>
    <scope>IDENTIFICATION</scope>
</reference>
<keyword evidence="9" id="KW-0539">Nucleus</keyword>
<feature type="coiled-coil region" evidence="10">
    <location>
        <begin position="257"/>
        <end position="291"/>
    </location>
</feature>
<protein>
    <recommendedName>
        <fullName evidence="4">Structural maintenance of chromosomes protein 5</fullName>
    </recommendedName>
</protein>
<dbReference type="GO" id="GO:0005524">
    <property type="term" value="F:ATP binding"/>
    <property type="evidence" value="ECO:0007669"/>
    <property type="project" value="UniProtKB-KW"/>
</dbReference>
<evidence type="ECO:0000256" key="9">
    <source>
        <dbReference type="ARBA" id="ARBA00023242"/>
    </source>
</evidence>
<dbReference type="GO" id="GO:0000724">
    <property type="term" value="P:double-strand break repair via homologous recombination"/>
    <property type="evidence" value="ECO:0007669"/>
    <property type="project" value="TreeGrafter"/>
</dbReference>
<dbReference type="Gene3D" id="3.40.50.300">
    <property type="entry name" value="P-loop containing nucleotide triphosphate hydrolases"/>
    <property type="match status" value="2"/>
</dbReference>
<evidence type="ECO:0000256" key="10">
    <source>
        <dbReference type="SAM" id="Coils"/>
    </source>
</evidence>
<dbReference type="InterPro" id="IPR003395">
    <property type="entry name" value="RecF/RecN/SMC_N"/>
</dbReference>
<dbReference type="Ensembl" id="ENSOKIT00005018464.1">
    <property type="protein sequence ID" value="ENSOKIP00005017352.1"/>
    <property type="gene ID" value="ENSOKIG00005007310.1"/>
</dbReference>
<dbReference type="GO" id="GO:0005634">
    <property type="term" value="C:nucleus"/>
    <property type="evidence" value="ECO:0007669"/>
    <property type="project" value="UniProtKB-SubCell"/>
</dbReference>
<keyword evidence="7" id="KW-0067">ATP-binding</keyword>
<dbReference type="Proteomes" id="UP000694557">
    <property type="component" value="Unassembled WGS sequence"/>
</dbReference>
<feature type="coiled-coil region" evidence="10">
    <location>
        <begin position="432"/>
        <end position="473"/>
    </location>
</feature>
<organism evidence="12 13">
    <name type="scientific">Oncorhynchus kisutch</name>
    <name type="common">Coho salmon</name>
    <name type="synonym">Salmo kisutch</name>
    <dbReference type="NCBI Taxonomy" id="8019"/>
    <lineage>
        <taxon>Eukaryota</taxon>
        <taxon>Metazoa</taxon>
        <taxon>Chordata</taxon>
        <taxon>Craniata</taxon>
        <taxon>Vertebrata</taxon>
        <taxon>Euteleostomi</taxon>
        <taxon>Actinopterygii</taxon>
        <taxon>Neopterygii</taxon>
        <taxon>Teleostei</taxon>
        <taxon>Protacanthopterygii</taxon>
        <taxon>Salmoniformes</taxon>
        <taxon>Salmonidae</taxon>
        <taxon>Salmoninae</taxon>
        <taxon>Oncorhynchus</taxon>
    </lineage>
</organism>
<dbReference type="PANTHER" id="PTHR45916">
    <property type="entry name" value="STRUCTURAL MAINTENANCE OF CHROMOSOMES PROTEIN 5"/>
    <property type="match status" value="1"/>
</dbReference>
<evidence type="ECO:0000256" key="2">
    <source>
        <dbReference type="ARBA" id="ARBA00004286"/>
    </source>
</evidence>
<sequence length="644" mass="73589">MQNFLTYDHSIVHPGPNLNMIVGANGTGKSSIVCAICLGLAGKTAILGRGDKVGLYVKRGCNKGSVEIVLHKAKGNLVINREIHVENNQSTWLLNGKHSSQKTVEEEVKALQIQVSNLCQFLPQEKVGEFAKMTKIELLEATEKSVGPPEMYEFHCELKTFRTKERELEVIEEPYLKVLYTAEEKYSLKKSFYSGKTSTSNSAVRPSQYLTMAVDAEEKCQLEEQIRTAEKSMQAIDVQMSAMQERTAKLDHCDNELRAQKKGLSEMKGKKRQLEQKISTKQDSLRQMEQGGIDLQKAEEETKAQISAVNSQKVAIVAEFMAHMKLSMEKVYMALETVGMTAEKTKLETDCREGSAELRQACAMLEQRKARLLEMCKGLMRRAREICNMDPGESAVPPDLHTAFSQLPDTMDEIDAMLNEERSRAECFTGLSENVVDEYNRREQEIKNLEKELDEKSNALKTYRQNISEAKERWLNPLKQLVEQINDKFSDFFRSMQCAGEVDLHSENEEEYDKYGIRIRVKFRSSTQLHELTAHHQSGGERSVSTMLYLMALQELNRCPFRVVDEINQGMDPVNERRVFDIVVRTACKETTSQYFFITPKLLQNLQYADEMTVLCVHNGPHMLPPNKWDEKAFTRRCLRRKGK</sequence>
<dbReference type="Pfam" id="PF02463">
    <property type="entry name" value="SMC_N"/>
    <property type="match status" value="1"/>
</dbReference>
<dbReference type="AlphaFoldDB" id="A0A8C7F6H9"/>
<gene>
    <name evidence="12" type="primary">SMC5</name>
    <name evidence="12" type="synonym">smc5</name>
</gene>
<evidence type="ECO:0000256" key="8">
    <source>
        <dbReference type="ARBA" id="ARBA00023054"/>
    </source>
</evidence>
<name>A0A8C7F6H9_ONCKI</name>
<dbReference type="PANTHER" id="PTHR45916:SF1">
    <property type="entry name" value="STRUCTURAL MAINTENANCE OF CHROMOSOMES PROTEIN 5"/>
    <property type="match status" value="1"/>
</dbReference>
<dbReference type="SUPFAM" id="SSF52540">
    <property type="entry name" value="P-loop containing nucleoside triphosphate hydrolases"/>
    <property type="match status" value="1"/>
</dbReference>
<evidence type="ECO:0000313" key="12">
    <source>
        <dbReference type="Ensembl" id="ENSOKIP00005017352.1"/>
    </source>
</evidence>
<reference evidence="12" key="2">
    <citation type="submission" date="2025-09" db="UniProtKB">
        <authorList>
            <consortium name="Ensembl"/>
        </authorList>
    </citation>
    <scope>IDENTIFICATION</scope>
</reference>
<dbReference type="GeneTree" id="ENSGT00550000074816"/>
<evidence type="ECO:0000256" key="1">
    <source>
        <dbReference type="ARBA" id="ARBA00004123"/>
    </source>
</evidence>
<proteinExistence type="inferred from homology"/>
<feature type="domain" description="RecF/RecN/SMC N-terminal" evidence="11">
    <location>
        <begin position="2"/>
        <end position="601"/>
    </location>
</feature>
<dbReference type="InterPro" id="IPR027417">
    <property type="entry name" value="P-loop_NTPase"/>
</dbReference>
<evidence type="ECO:0000256" key="3">
    <source>
        <dbReference type="ARBA" id="ARBA00010171"/>
    </source>
</evidence>
<evidence type="ECO:0000256" key="7">
    <source>
        <dbReference type="ARBA" id="ARBA00022840"/>
    </source>
</evidence>
<evidence type="ECO:0000256" key="4">
    <source>
        <dbReference type="ARBA" id="ARBA00018687"/>
    </source>
</evidence>
<accession>A0A8C7F6H9</accession>
<feature type="coiled-coil region" evidence="10">
    <location>
        <begin position="355"/>
        <end position="382"/>
    </location>
</feature>
<comment type="subcellular location">
    <subcellularLocation>
        <location evidence="2">Chromosome</location>
    </subcellularLocation>
    <subcellularLocation>
        <location evidence="1">Nucleus</location>
    </subcellularLocation>
</comment>
<evidence type="ECO:0000313" key="13">
    <source>
        <dbReference type="Proteomes" id="UP000694557"/>
    </source>
</evidence>
<keyword evidence="5" id="KW-0158">Chromosome</keyword>
<dbReference type="FunFam" id="3.40.50.300:FF:001301">
    <property type="entry name" value="Structural maintenance of chromosomes 5"/>
    <property type="match status" value="1"/>
</dbReference>
<keyword evidence="13" id="KW-1185">Reference proteome</keyword>
<keyword evidence="6" id="KW-0547">Nucleotide-binding</keyword>